<dbReference type="EMBL" id="KZ309174">
    <property type="protein sequence ID" value="KAG8237474.1"/>
    <property type="molecule type" value="Genomic_DNA"/>
</dbReference>
<name>A0A8K0KLH6_LADFU</name>
<gene>
    <name evidence="2" type="ORF">J437_LFUL015693</name>
</gene>
<accession>A0A8K0KLH6</accession>
<organism evidence="2 3">
    <name type="scientific">Ladona fulva</name>
    <name type="common">Scarce chaser dragonfly</name>
    <name type="synonym">Libellula fulva</name>
    <dbReference type="NCBI Taxonomy" id="123851"/>
    <lineage>
        <taxon>Eukaryota</taxon>
        <taxon>Metazoa</taxon>
        <taxon>Ecdysozoa</taxon>
        <taxon>Arthropoda</taxon>
        <taxon>Hexapoda</taxon>
        <taxon>Insecta</taxon>
        <taxon>Pterygota</taxon>
        <taxon>Palaeoptera</taxon>
        <taxon>Odonata</taxon>
        <taxon>Epiprocta</taxon>
        <taxon>Anisoptera</taxon>
        <taxon>Libelluloidea</taxon>
        <taxon>Libellulidae</taxon>
        <taxon>Ladona</taxon>
    </lineage>
</organism>
<evidence type="ECO:0000313" key="2">
    <source>
        <dbReference type="EMBL" id="KAG8237474.1"/>
    </source>
</evidence>
<protein>
    <submittedName>
        <fullName evidence="2">Uncharacterized protein</fullName>
    </submittedName>
</protein>
<dbReference type="InterPro" id="IPR050951">
    <property type="entry name" value="Retrovirus_Pol_polyprotein"/>
</dbReference>
<sequence>MQLPKGVCAVTQGNTCKDTPRPVMEVKDKVTADVRKLLDKYRELFEDQLGKIKEHKATNFWRKRASAKGCQQSITTLDLLPMPTTIRLSRECKFVNLVMGGKVEDLALSTKILHQVTAKDPVLSKIKRFVDLGWPMQNVKVELKPYFERREEISVECRITLWGNRMSDAGNQDLRLQRFLLSYRNTPHATTGKAPAVLFLSNLHPTRLDHLKPDPRNKMEIEVWKQKVYHNANVRAHFFRQGDEVWVKNECNPGWHSGVVERKTGKLSYEVLISGQMNRKHADQLHSRSGAMDYKPTQSVVHQQQEIEVQESQLPQQQLREQDLRPQPEVETQSLRK</sequence>
<comment type="caution">
    <text evidence="2">The sequence shown here is derived from an EMBL/GenBank/DDBJ whole genome shotgun (WGS) entry which is preliminary data.</text>
</comment>
<dbReference type="Proteomes" id="UP000792457">
    <property type="component" value="Unassembled WGS sequence"/>
</dbReference>
<dbReference type="PANTHER" id="PTHR37984">
    <property type="entry name" value="PROTEIN CBG26694"/>
    <property type="match status" value="1"/>
</dbReference>
<dbReference type="AlphaFoldDB" id="A0A8K0KLH6"/>
<keyword evidence="3" id="KW-1185">Reference proteome</keyword>
<dbReference type="PANTHER" id="PTHR37984:SF13">
    <property type="entry name" value="RIBONUCLEASE H"/>
    <property type="match status" value="1"/>
</dbReference>
<dbReference type="OrthoDB" id="10058156at2759"/>
<proteinExistence type="predicted"/>
<reference evidence="2" key="2">
    <citation type="submission" date="2017-10" db="EMBL/GenBank/DDBJ databases">
        <title>Ladona fulva Genome sequencing and assembly.</title>
        <authorList>
            <person name="Murali S."/>
            <person name="Richards S."/>
            <person name="Bandaranaike D."/>
            <person name="Bellair M."/>
            <person name="Blankenburg K."/>
            <person name="Chao H."/>
            <person name="Dinh H."/>
            <person name="Doddapaneni H."/>
            <person name="Dugan-Rocha S."/>
            <person name="Elkadiri S."/>
            <person name="Gnanaolivu R."/>
            <person name="Hernandez B."/>
            <person name="Skinner E."/>
            <person name="Javaid M."/>
            <person name="Lee S."/>
            <person name="Li M."/>
            <person name="Ming W."/>
            <person name="Munidasa M."/>
            <person name="Muniz J."/>
            <person name="Nguyen L."/>
            <person name="Hughes D."/>
            <person name="Osuji N."/>
            <person name="Pu L.-L."/>
            <person name="Puazo M."/>
            <person name="Qu C."/>
            <person name="Quiroz J."/>
            <person name="Raj R."/>
            <person name="Weissenberger G."/>
            <person name="Xin Y."/>
            <person name="Zou X."/>
            <person name="Han Y."/>
            <person name="Worley K."/>
            <person name="Muzny D."/>
            <person name="Gibbs R."/>
        </authorList>
    </citation>
    <scope>NUCLEOTIDE SEQUENCE</scope>
    <source>
        <strain evidence="2">Sampled in the wild</strain>
    </source>
</reference>
<evidence type="ECO:0000256" key="1">
    <source>
        <dbReference type="SAM" id="MobiDB-lite"/>
    </source>
</evidence>
<feature type="region of interest" description="Disordered" evidence="1">
    <location>
        <begin position="310"/>
        <end position="337"/>
    </location>
</feature>
<reference evidence="2" key="1">
    <citation type="submission" date="2013-04" db="EMBL/GenBank/DDBJ databases">
        <authorList>
            <person name="Qu J."/>
            <person name="Murali S.C."/>
            <person name="Bandaranaike D."/>
            <person name="Bellair M."/>
            <person name="Blankenburg K."/>
            <person name="Chao H."/>
            <person name="Dinh H."/>
            <person name="Doddapaneni H."/>
            <person name="Downs B."/>
            <person name="Dugan-Rocha S."/>
            <person name="Elkadiri S."/>
            <person name="Gnanaolivu R.D."/>
            <person name="Hernandez B."/>
            <person name="Javaid M."/>
            <person name="Jayaseelan J.C."/>
            <person name="Lee S."/>
            <person name="Li M."/>
            <person name="Ming W."/>
            <person name="Munidasa M."/>
            <person name="Muniz J."/>
            <person name="Nguyen L."/>
            <person name="Ongeri F."/>
            <person name="Osuji N."/>
            <person name="Pu L.-L."/>
            <person name="Puazo M."/>
            <person name="Qu C."/>
            <person name="Quiroz J."/>
            <person name="Raj R."/>
            <person name="Weissenberger G."/>
            <person name="Xin Y."/>
            <person name="Zou X."/>
            <person name="Han Y."/>
            <person name="Richards S."/>
            <person name="Worley K."/>
            <person name="Muzny D."/>
            <person name="Gibbs R."/>
        </authorList>
    </citation>
    <scope>NUCLEOTIDE SEQUENCE</scope>
    <source>
        <strain evidence="2">Sampled in the wild</strain>
    </source>
</reference>
<evidence type="ECO:0000313" key="3">
    <source>
        <dbReference type="Proteomes" id="UP000792457"/>
    </source>
</evidence>